<feature type="coiled-coil region" evidence="1">
    <location>
        <begin position="140"/>
        <end position="195"/>
    </location>
</feature>
<dbReference type="InterPro" id="IPR002525">
    <property type="entry name" value="Transp_IS110-like_N"/>
</dbReference>
<name>A0A5A8F6U1_9BACT</name>
<dbReference type="OrthoDB" id="9795150at2"/>
<keyword evidence="1" id="KW-0175">Coiled coil</keyword>
<feature type="domain" description="Transposase IS116/IS110/IS902 C-terminal" evidence="3">
    <location>
        <begin position="202"/>
        <end position="287"/>
    </location>
</feature>
<keyword evidence="5" id="KW-1185">Reference proteome</keyword>
<sequence length="337" mass="39227">MKRFDKVVGIDVSKSKLSISFYDGMTHNYYETSNNIRSFTKEFLEKVEVEDWSKVLFMLESTGVYHLKLATYLSKDLGYVVSVANPMSIKRYSDMQLRKAKTDRTDSKLIAEFGLEHGHRWIFNHRDDFYYEIDSRLKAIEDFHEQINRLSSQIEGLQHLPYEQSEIIVCYREIIDVYKQKIKKLERELEFLLRERYKSSYELISSIPGVGLKLSSIVLGKLECFHNFKRAKEIVSYIGLCPDIKESGTSVRGSGRISRRGNVYIRRILYLCALSAIRYNKFCSDLYKRLLSSGKAKKLAIIAVANKLIRQIFGVLKSGRPYDPNYLENLTRVAKNV</sequence>
<organism evidence="4 5">
    <name type="scientific">Deferribacter autotrophicus</name>
    <dbReference type="NCBI Taxonomy" id="500465"/>
    <lineage>
        <taxon>Bacteria</taxon>
        <taxon>Pseudomonadati</taxon>
        <taxon>Deferribacterota</taxon>
        <taxon>Deferribacteres</taxon>
        <taxon>Deferribacterales</taxon>
        <taxon>Deferribacteraceae</taxon>
        <taxon>Deferribacter</taxon>
    </lineage>
</organism>
<evidence type="ECO:0000259" key="2">
    <source>
        <dbReference type="Pfam" id="PF01548"/>
    </source>
</evidence>
<feature type="domain" description="Transposase IS110-like N-terminal" evidence="2">
    <location>
        <begin position="8"/>
        <end position="155"/>
    </location>
</feature>
<dbReference type="Pfam" id="PF02371">
    <property type="entry name" value="Transposase_20"/>
    <property type="match status" value="1"/>
</dbReference>
<dbReference type="InterPro" id="IPR003346">
    <property type="entry name" value="Transposase_20"/>
</dbReference>
<gene>
    <name evidence="4" type="ORF">FHQ18_01790</name>
</gene>
<reference evidence="4 5" key="1">
    <citation type="submission" date="2019-06" db="EMBL/GenBank/DDBJ databases">
        <title>Genomic insights into carbon and energy metabolism of Deferribacter autotrophicus revealed new metabolic traits in the phylum Deferribacteres.</title>
        <authorList>
            <person name="Slobodkin A.I."/>
            <person name="Slobodkina G.B."/>
            <person name="Allioux M."/>
            <person name="Alain K."/>
            <person name="Jebbar M."/>
            <person name="Shadrin V."/>
            <person name="Kublanov I.V."/>
            <person name="Toshchakov S.V."/>
            <person name="Bonch-Osmolovskaya E.A."/>
        </authorList>
    </citation>
    <scope>NUCLEOTIDE SEQUENCE [LARGE SCALE GENOMIC DNA]</scope>
    <source>
        <strain evidence="4 5">SL50</strain>
    </source>
</reference>
<dbReference type="EMBL" id="VFJB01000002">
    <property type="protein sequence ID" value="KAA0259208.1"/>
    <property type="molecule type" value="Genomic_DNA"/>
</dbReference>
<dbReference type="RefSeq" id="WP_149265463.1">
    <property type="nucleotide sequence ID" value="NZ_VFJB01000002.1"/>
</dbReference>
<dbReference type="PANTHER" id="PTHR33055:SF3">
    <property type="entry name" value="PUTATIVE TRANSPOSASE FOR IS117-RELATED"/>
    <property type="match status" value="1"/>
</dbReference>
<evidence type="ECO:0000259" key="3">
    <source>
        <dbReference type="Pfam" id="PF02371"/>
    </source>
</evidence>
<proteinExistence type="predicted"/>
<dbReference type="GO" id="GO:0004803">
    <property type="term" value="F:transposase activity"/>
    <property type="evidence" value="ECO:0007669"/>
    <property type="project" value="InterPro"/>
</dbReference>
<evidence type="ECO:0000313" key="5">
    <source>
        <dbReference type="Proteomes" id="UP000322876"/>
    </source>
</evidence>
<dbReference type="Proteomes" id="UP000322876">
    <property type="component" value="Unassembled WGS sequence"/>
</dbReference>
<evidence type="ECO:0000313" key="4">
    <source>
        <dbReference type="EMBL" id="KAA0259208.1"/>
    </source>
</evidence>
<dbReference type="AlphaFoldDB" id="A0A5A8F6U1"/>
<dbReference type="GO" id="GO:0003677">
    <property type="term" value="F:DNA binding"/>
    <property type="evidence" value="ECO:0007669"/>
    <property type="project" value="InterPro"/>
</dbReference>
<dbReference type="GO" id="GO:0006313">
    <property type="term" value="P:DNA transposition"/>
    <property type="evidence" value="ECO:0007669"/>
    <property type="project" value="InterPro"/>
</dbReference>
<accession>A0A5A8F6U1</accession>
<dbReference type="Pfam" id="PF01548">
    <property type="entry name" value="DEDD_Tnp_IS110"/>
    <property type="match status" value="1"/>
</dbReference>
<protein>
    <submittedName>
        <fullName evidence="4">IS110 family transposase</fullName>
    </submittedName>
</protein>
<comment type="caution">
    <text evidence="4">The sequence shown here is derived from an EMBL/GenBank/DDBJ whole genome shotgun (WGS) entry which is preliminary data.</text>
</comment>
<dbReference type="NCBIfam" id="NF033542">
    <property type="entry name" value="transpos_IS110"/>
    <property type="match status" value="1"/>
</dbReference>
<dbReference type="InterPro" id="IPR047650">
    <property type="entry name" value="Transpos_IS110"/>
</dbReference>
<dbReference type="PANTHER" id="PTHR33055">
    <property type="entry name" value="TRANSPOSASE FOR INSERTION SEQUENCE ELEMENT IS1111A"/>
    <property type="match status" value="1"/>
</dbReference>
<evidence type="ECO:0000256" key="1">
    <source>
        <dbReference type="SAM" id="Coils"/>
    </source>
</evidence>